<keyword evidence="2" id="KW-0812">Transmembrane</keyword>
<dbReference type="InterPro" id="IPR001304">
    <property type="entry name" value="C-type_lectin-like"/>
</dbReference>
<reference evidence="5" key="1">
    <citation type="journal article" date="2017" name="Nat. Commun.">
        <title>The North American bullfrog draft genome provides insight into hormonal regulation of long noncoding RNA.</title>
        <authorList>
            <person name="Hammond S.A."/>
            <person name="Warren R.L."/>
            <person name="Vandervalk B.P."/>
            <person name="Kucuk E."/>
            <person name="Khan H."/>
            <person name="Gibb E.A."/>
            <person name="Pandoh P."/>
            <person name="Kirk H."/>
            <person name="Zhao Y."/>
            <person name="Jones M."/>
            <person name="Mungall A.J."/>
            <person name="Coope R."/>
            <person name="Pleasance S."/>
            <person name="Moore R.A."/>
            <person name="Holt R.A."/>
            <person name="Round J.M."/>
            <person name="Ohora S."/>
            <person name="Walle B.V."/>
            <person name="Veldhoen N."/>
            <person name="Helbing C.C."/>
            <person name="Birol I."/>
        </authorList>
    </citation>
    <scope>NUCLEOTIDE SEQUENCE [LARGE SCALE GENOMIC DNA]</scope>
</reference>
<dbReference type="PROSITE" id="PS00615">
    <property type="entry name" value="C_TYPE_LECTIN_1"/>
    <property type="match status" value="2"/>
</dbReference>
<dbReference type="InterPro" id="IPR016186">
    <property type="entry name" value="C-type_lectin-like/link_sf"/>
</dbReference>
<dbReference type="SUPFAM" id="SSF56436">
    <property type="entry name" value="C-type lectin-like"/>
    <property type="match status" value="4"/>
</dbReference>
<dbReference type="EMBL" id="KV926228">
    <property type="protein sequence ID" value="PIO35633.1"/>
    <property type="molecule type" value="Genomic_DNA"/>
</dbReference>
<keyword evidence="2" id="KW-1133">Transmembrane helix</keyword>
<dbReference type="PANTHER" id="PTHR22803">
    <property type="entry name" value="MANNOSE, PHOSPHOLIPASE, LECTIN RECEPTOR RELATED"/>
    <property type="match status" value="1"/>
</dbReference>
<dbReference type="FunFam" id="3.10.100.10:FF:000027">
    <property type="entry name" value="Mannose receptor, C type 1"/>
    <property type="match status" value="1"/>
</dbReference>
<feature type="transmembrane region" description="Helical" evidence="2">
    <location>
        <begin position="585"/>
        <end position="608"/>
    </location>
</feature>
<keyword evidence="1" id="KW-1015">Disulfide bond</keyword>
<dbReference type="PROSITE" id="PS50041">
    <property type="entry name" value="C_TYPE_LECTIN_2"/>
    <property type="match status" value="4"/>
</dbReference>
<evidence type="ECO:0000313" key="4">
    <source>
        <dbReference type="EMBL" id="PIO35633.1"/>
    </source>
</evidence>
<evidence type="ECO:0000256" key="2">
    <source>
        <dbReference type="SAM" id="Phobius"/>
    </source>
</evidence>
<evidence type="ECO:0000313" key="5">
    <source>
        <dbReference type="Proteomes" id="UP000228934"/>
    </source>
</evidence>
<dbReference type="Proteomes" id="UP000228934">
    <property type="component" value="Unassembled WGS sequence"/>
</dbReference>
<feature type="non-terminal residue" evidence="4">
    <location>
        <position position="1"/>
    </location>
</feature>
<name>A0A2G9S848_AQUCT</name>
<feature type="domain" description="C-type lectin" evidence="3">
    <location>
        <begin position="319"/>
        <end position="412"/>
    </location>
</feature>
<feature type="domain" description="C-type lectin" evidence="3">
    <location>
        <begin position="440"/>
        <end position="557"/>
    </location>
</feature>
<dbReference type="CDD" id="cd00037">
    <property type="entry name" value="CLECT"/>
    <property type="match status" value="4"/>
</dbReference>
<keyword evidence="2" id="KW-0472">Membrane</keyword>
<accession>A0A2G9S848</accession>
<dbReference type="Pfam" id="PF00059">
    <property type="entry name" value="Lectin_C"/>
    <property type="match status" value="4"/>
</dbReference>
<dbReference type="FunFam" id="3.10.100.10:FF:000031">
    <property type="entry name" value="macrophage mannose receptor 1"/>
    <property type="match status" value="1"/>
</dbReference>
<sequence length="654" mass="74617">VVAKPEPTNAPVPDYELSSDGWLVRGDRHYYVSKDEMTMDKAREFCRKNFGDLVTINGEEERKFLWKYILKNGKADGYFIGLRLNLDKEFKWMDGSPMDYVAWASYEPNFANNDENCVLIYRNLGYWNDMNCGNPYPFICERKTSNINTTFAPTVPPPEGGCPSEWLAFGKKCFRIYGEEDDELVEWHAARSACQQVGGNLASISDEVVQAFLTYNMKNLKIDVWIGMNDVNSEHKFLWTDQSGVQYTNWAKGHPSGSHVYAHDDDTDCVAIKAGSALDSGTWIEEDCDLDKGYICQKSKDPKLPFVPTVATAHNQLEFGDAIYTFQKMKMKWDEARRMCKSSDSELVSILDEYTASFLRTDNQFKWIDGWKLRYTKWASGEPKKKKACVYIDIDGQWKTASCDENYASVCKQTSVIAPTEPPQKPGKCPDSPSKGWIPFRGHCYLVESSYTRNWAQASMECLRQGGNLASVEDQLEADFLYHHIELLSDRTNTFWVGLYRNVEAKWLWLDSTPLDYVNWNTGEPSDQSDEDCVEMYATKGTWNNIYCSSYRGYICKRPKIPVPTEKPVKPEESKADLQKSSHGITGGVVILVIVIIAGTTIAVYYLYRKKQNKVPPPEENFDNTLYFNGNRAPPTTDTNILVDNIEQNERAIS</sequence>
<evidence type="ECO:0000256" key="1">
    <source>
        <dbReference type="ARBA" id="ARBA00023157"/>
    </source>
</evidence>
<feature type="domain" description="C-type lectin" evidence="3">
    <location>
        <begin position="169"/>
        <end position="297"/>
    </location>
</feature>
<dbReference type="SMART" id="SM00034">
    <property type="entry name" value="CLECT"/>
    <property type="match status" value="4"/>
</dbReference>
<evidence type="ECO:0000259" key="3">
    <source>
        <dbReference type="PROSITE" id="PS50041"/>
    </source>
</evidence>
<dbReference type="Gene3D" id="3.10.100.10">
    <property type="entry name" value="Mannose-Binding Protein A, subunit A"/>
    <property type="match status" value="5"/>
</dbReference>
<proteinExistence type="predicted"/>
<gene>
    <name evidence="4" type="ORF">AB205_0091480</name>
</gene>
<dbReference type="InterPro" id="IPR016187">
    <property type="entry name" value="CTDL_fold"/>
</dbReference>
<dbReference type="OrthoDB" id="6356110at2759"/>
<feature type="domain" description="C-type lectin" evidence="3">
    <location>
        <begin position="25"/>
        <end position="141"/>
    </location>
</feature>
<organism evidence="4 5">
    <name type="scientific">Aquarana catesbeiana</name>
    <name type="common">American bullfrog</name>
    <name type="synonym">Rana catesbeiana</name>
    <dbReference type="NCBI Taxonomy" id="8400"/>
    <lineage>
        <taxon>Eukaryota</taxon>
        <taxon>Metazoa</taxon>
        <taxon>Chordata</taxon>
        <taxon>Craniata</taxon>
        <taxon>Vertebrata</taxon>
        <taxon>Euteleostomi</taxon>
        <taxon>Amphibia</taxon>
        <taxon>Batrachia</taxon>
        <taxon>Anura</taxon>
        <taxon>Neobatrachia</taxon>
        <taxon>Ranoidea</taxon>
        <taxon>Ranidae</taxon>
        <taxon>Aquarana</taxon>
    </lineage>
</organism>
<dbReference type="AlphaFoldDB" id="A0A2G9S848"/>
<dbReference type="InterPro" id="IPR050111">
    <property type="entry name" value="C-type_lectin/snaclec_domain"/>
</dbReference>
<dbReference type="FunFam" id="3.10.100.10:FF:000025">
    <property type="entry name" value="Mannose receptor C-type 1"/>
    <property type="match status" value="1"/>
</dbReference>
<dbReference type="InterPro" id="IPR018378">
    <property type="entry name" value="C-type_lectin_CS"/>
</dbReference>
<keyword evidence="5" id="KW-1185">Reference proteome</keyword>
<protein>
    <recommendedName>
        <fullName evidence="3">C-type lectin domain-containing protein</fullName>
    </recommendedName>
</protein>